<organism evidence="7 8">
    <name type="scientific">Strongylus vulgaris</name>
    <name type="common">Blood worm</name>
    <dbReference type="NCBI Taxonomy" id="40348"/>
    <lineage>
        <taxon>Eukaryota</taxon>
        <taxon>Metazoa</taxon>
        <taxon>Ecdysozoa</taxon>
        <taxon>Nematoda</taxon>
        <taxon>Chromadorea</taxon>
        <taxon>Rhabditida</taxon>
        <taxon>Rhabditina</taxon>
        <taxon>Rhabditomorpha</taxon>
        <taxon>Strongyloidea</taxon>
        <taxon>Strongylidae</taxon>
        <taxon>Strongylus</taxon>
    </lineage>
</organism>
<feature type="domain" description="Tyrosine-protein phosphatase" evidence="6">
    <location>
        <begin position="255"/>
        <end position="321"/>
    </location>
</feature>
<dbReference type="PRINTS" id="PR00401">
    <property type="entry name" value="SH2DOMAIN"/>
</dbReference>
<evidence type="ECO:0000256" key="4">
    <source>
        <dbReference type="PROSITE-ProRule" id="PRU00191"/>
    </source>
</evidence>
<dbReference type="InterPro" id="IPR052123">
    <property type="entry name" value="Non-rcpt_Tyr_Phosphatase"/>
</dbReference>
<dbReference type="Gene3D" id="3.90.190.10">
    <property type="entry name" value="Protein tyrosine phosphatase superfamily"/>
    <property type="match status" value="1"/>
</dbReference>
<evidence type="ECO:0000256" key="3">
    <source>
        <dbReference type="ARBA" id="ARBA00022912"/>
    </source>
</evidence>
<dbReference type="GO" id="GO:0035556">
    <property type="term" value="P:intracellular signal transduction"/>
    <property type="evidence" value="ECO:0007669"/>
    <property type="project" value="TreeGrafter"/>
</dbReference>
<name>A0A3P7LAE8_STRVU</name>
<reference evidence="7 8" key="1">
    <citation type="submission" date="2018-11" db="EMBL/GenBank/DDBJ databases">
        <authorList>
            <consortium name="Pathogen Informatics"/>
        </authorList>
    </citation>
    <scope>NUCLEOTIDE SEQUENCE [LARGE SCALE GENOMIC DNA]</scope>
</reference>
<dbReference type="InterPro" id="IPR000980">
    <property type="entry name" value="SH2"/>
</dbReference>
<proteinExistence type="predicted"/>
<dbReference type="PROSITE" id="PS50055">
    <property type="entry name" value="TYR_PHOSPHATASE_PTP"/>
    <property type="match status" value="1"/>
</dbReference>
<evidence type="ECO:0000259" key="5">
    <source>
        <dbReference type="PROSITE" id="PS50001"/>
    </source>
</evidence>
<protein>
    <recommendedName>
        <fullName evidence="1">protein-tyrosine-phosphatase</fullName>
        <ecNumber evidence="1">3.1.3.48</ecNumber>
    </recommendedName>
</protein>
<evidence type="ECO:0000256" key="2">
    <source>
        <dbReference type="ARBA" id="ARBA00022801"/>
    </source>
</evidence>
<dbReference type="EMBL" id="UYYB01106051">
    <property type="protein sequence ID" value="VDM79705.1"/>
    <property type="molecule type" value="Genomic_DNA"/>
</dbReference>
<dbReference type="GO" id="GO:0001784">
    <property type="term" value="F:phosphotyrosine residue binding"/>
    <property type="evidence" value="ECO:0007669"/>
    <property type="project" value="TreeGrafter"/>
</dbReference>
<feature type="domain" description="SH2" evidence="5">
    <location>
        <begin position="90"/>
        <end position="184"/>
    </location>
</feature>
<keyword evidence="8" id="KW-1185">Reference proteome</keyword>
<dbReference type="OrthoDB" id="8815311at2759"/>
<dbReference type="GO" id="GO:0005737">
    <property type="term" value="C:cytoplasm"/>
    <property type="evidence" value="ECO:0007669"/>
    <property type="project" value="TreeGrafter"/>
</dbReference>
<dbReference type="PANTHER" id="PTHR46257">
    <property type="entry name" value="TYROSINE-PROTEIN PHOSPHATASE CORKSCREW"/>
    <property type="match status" value="1"/>
</dbReference>
<keyword evidence="3" id="KW-0904">Protein phosphatase</keyword>
<sequence length="333" mass="37818">MSEGSNSIIICFSRGKTITHVKIQKNSDGFLDLFGGESFASLSELVQFYIDNPEQLQERNGESIIMKRPVSIPLYEPAAQEARAPASQRWFHANITGTEAVDLLAKEKQWTYLVRESQRAPGSYSITVKTTDDHVVHILIQKKADVSVVLLFLCLSVKTGMYHVGGGDEFRTVSELLAHYNNNPMVEEGSQRVVHLMNVRQHLTFFLSTNVYLYLQLVPSTCVPADAIDERIRLLEEIDPSSRFAVMPVDIGTNKKIPIKRIQQVDDQFSSRREGKKEQNVSRNRYKNIVPFDHTRISSLSRVILKDIPPNESDYINASYIRVSQFSAWFSCC</sequence>
<dbReference type="SUPFAM" id="SSF55550">
    <property type="entry name" value="SH2 domain"/>
    <property type="match status" value="2"/>
</dbReference>
<dbReference type="AlphaFoldDB" id="A0A3P7LAE8"/>
<dbReference type="PANTHER" id="PTHR46257:SF3">
    <property type="entry name" value="TYROSINE-PROTEIN PHOSPHATASE CORKSCREW"/>
    <property type="match status" value="1"/>
</dbReference>
<dbReference type="InterPro" id="IPR036860">
    <property type="entry name" value="SH2_dom_sf"/>
</dbReference>
<keyword evidence="4" id="KW-0727">SH2 domain</keyword>
<dbReference type="Pfam" id="PF00102">
    <property type="entry name" value="Y_phosphatase"/>
    <property type="match status" value="1"/>
</dbReference>
<dbReference type="InterPro" id="IPR029021">
    <property type="entry name" value="Prot-tyrosine_phosphatase-like"/>
</dbReference>
<evidence type="ECO:0000313" key="7">
    <source>
        <dbReference type="EMBL" id="VDM79705.1"/>
    </source>
</evidence>
<accession>A0A3P7LAE8</accession>
<keyword evidence="2" id="KW-0378">Hydrolase</keyword>
<evidence type="ECO:0000256" key="1">
    <source>
        <dbReference type="ARBA" id="ARBA00013064"/>
    </source>
</evidence>
<dbReference type="GO" id="GO:0030154">
    <property type="term" value="P:cell differentiation"/>
    <property type="evidence" value="ECO:0007669"/>
    <property type="project" value="TreeGrafter"/>
</dbReference>
<dbReference type="PROSITE" id="PS50001">
    <property type="entry name" value="SH2"/>
    <property type="match status" value="1"/>
</dbReference>
<gene>
    <name evidence="7" type="ORF">SVUK_LOCUS14703</name>
</gene>
<evidence type="ECO:0000313" key="8">
    <source>
        <dbReference type="Proteomes" id="UP000270094"/>
    </source>
</evidence>
<dbReference type="Pfam" id="PF00017">
    <property type="entry name" value="SH2"/>
    <property type="match status" value="2"/>
</dbReference>
<dbReference type="InterPro" id="IPR000242">
    <property type="entry name" value="PTP_cat"/>
</dbReference>
<dbReference type="EC" id="3.1.3.48" evidence="1"/>
<dbReference type="Proteomes" id="UP000270094">
    <property type="component" value="Unassembled WGS sequence"/>
</dbReference>
<dbReference type="SUPFAM" id="SSF52799">
    <property type="entry name" value="(Phosphotyrosine protein) phosphatases II"/>
    <property type="match status" value="1"/>
</dbReference>
<dbReference type="GO" id="GO:0004726">
    <property type="term" value="F:non-membrane spanning protein tyrosine phosphatase activity"/>
    <property type="evidence" value="ECO:0007669"/>
    <property type="project" value="TreeGrafter"/>
</dbReference>
<dbReference type="Gene3D" id="3.30.505.10">
    <property type="entry name" value="SH2 domain"/>
    <property type="match status" value="2"/>
</dbReference>
<dbReference type="GO" id="GO:0000278">
    <property type="term" value="P:mitotic cell cycle"/>
    <property type="evidence" value="ECO:0007669"/>
    <property type="project" value="TreeGrafter"/>
</dbReference>
<dbReference type="SMART" id="SM00252">
    <property type="entry name" value="SH2"/>
    <property type="match status" value="1"/>
</dbReference>
<evidence type="ECO:0000259" key="6">
    <source>
        <dbReference type="PROSITE" id="PS50055"/>
    </source>
</evidence>